<gene>
    <name evidence="9" type="ORF">BCV70DRAFT_159654</name>
</gene>
<dbReference type="Gene3D" id="2.60.40.790">
    <property type="match status" value="1"/>
</dbReference>
<feature type="region of interest" description="Disordered" evidence="6">
    <location>
        <begin position="827"/>
        <end position="849"/>
    </location>
</feature>
<feature type="compositionally biased region" description="Polar residues" evidence="6">
    <location>
        <begin position="864"/>
        <end position="877"/>
    </location>
</feature>
<evidence type="ECO:0000256" key="5">
    <source>
        <dbReference type="ARBA" id="ARBA00023242"/>
    </source>
</evidence>
<evidence type="ECO:0000256" key="4">
    <source>
        <dbReference type="ARBA" id="ARBA00022490"/>
    </source>
</evidence>
<feature type="compositionally biased region" description="Basic residues" evidence="6">
    <location>
        <begin position="878"/>
        <end position="891"/>
    </location>
</feature>
<evidence type="ECO:0000313" key="10">
    <source>
        <dbReference type="Proteomes" id="UP000246740"/>
    </source>
</evidence>
<feature type="compositionally biased region" description="Low complexity" evidence="6">
    <location>
        <begin position="661"/>
        <end position="675"/>
    </location>
</feature>
<feature type="compositionally biased region" description="Polar residues" evidence="6">
    <location>
        <begin position="245"/>
        <end position="256"/>
    </location>
</feature>
<evidence type="ECO:0000256" key="2">
    <source>
        <dbReference type="ARBA" id="ARBA00004496"/>
    </source>
</evidence>
<feature type="compositionally biased region" description="Polar residues" evidence="6">
    <location>
        <begin position="432"/>
        <end position="442"/>
    </location>
</feature>
<evidence type="ECO:0000259" key="8">
    <source>
        <dbReference type="PROSITE" id="PS51203"/>
    </source>
</evidence>
<evidence type="ECO:0000313" key="9">
    <source>
        <dbReference type="EMBL" id="PWZ01114.1"/>
    </source>
</evidence>
<dbReference type="EMBL" id="KZ819191">
    <property type="protein sequence ID" value="PWZ01114.1"/>
    <property type="molecule type" value="Genomic_DNA"/>
</dbReference>
<dbReference type="PANTHER" id="PTHR21664">
    <property type="entry name" value="CHRONIC MYELOGENOUS LEUKEMIA TUMOR ANTIGEN 66"/>
    <property type="match status" value="1"/>
</dbReference>
<comment type="subcellular location">
    <subcellularLocation>
        <location evidence="2">Cytoplasm</location>
    </subcellularLocation>
    <subcellularLocation>
        <location evidence="1">Nucleus</location>
    </subcellularLocation>
</comment>
<evidence type="ECO:0000256" key="6">
    <source>
        <dbReference type="SAM" id="MobiDB-lite"/>
    </source>
</evidence>
<reference evidence="9 10" key="1">
    <citation type="journal article" date="2018" name="Mol. Biol. Evol.">
        <title>Broad Genomic Sampling Reveals a Smut Pathogenic Ancestry of the Fungal Clade Ustilaginomycotina.</title>
        <authorList>
            <person name="Kijpornyongpan T."/>
            <person name="Mondo S.J."/>
            <person name="Barry K."/>
            <person name="Sandor L."/>
            <person name="Lee J."/>
            <person name="Lipzen A."/>
            <person name="Pangilinan J."/>
            <person name="LaButti K."/>
            <person name="Hainaut M."/>
            <person name="Henrissat B."/>
            <person name="Grigoriev I.V."/>
            <person name="Spatafora J.W."/>
            <person name="Aime M.C."/>
        </authorList>
    </citation>
    <scope>NUCLEOTIDE SEQUENCE [LARGE SCALE GENOMIC DNA]</scope>
    <source>
        <strain evidence="9 10">MCA 3645</strain>
    </source>
</reference>
<dbReference type="InterPro" id="IPR008978">
    <property type="entry name" value="HSP20-like_chaperone"/>
</dbReference>
<dbReference type="Proteomes" id="UP000246740">
    <property type="component" value="Unassembled WGS sequence"/>
</dbReference>
<dbReference type="OrthoDB" id="25149at2759"/>
<dbReference type="CDD" id="cd06467">
    <property type="entry name" value="p23_NUDC_like"/>
    <property type="match status" value="1"/>
</dbReference>
<organism evidence="9 10">
    <name type="scientific">Testicularia cyperi</name>
    <dbReference type="NCBI Taxonomy" id="1882483"/>
    <lineage>
        <taxon>Eukaryota</taxon>
        <taxon>Fungi</taxon>
        <taxon>Dikarya</taxon>
        <taxon>Basidiomycota</taxon>
        <taxon>Ustilaginomycotina</taxon>
        <taxon>Ustilaginomycetes</taxon>
        <taxon>Ustilaginales</taxon>
        <taxon>Anthracoideaceae</taxon>
        <taxon>Testicularia</taxon>
    </lineage>
</organism>
<feature type="region of interest" description="Disordered" evidence="6">
    <location>
        <begin position="649"/>
        <end position="742"/>
    </location>
</feature>
<feature type="compositionally biased region" description="Low complexity" evidence="6">
    <location>
        <begin position="144"/>
        <end position="212"/>
    </location>
</feature>
<dbReference type="GO" id="GO:0005737">
    <property type="term" value="C:cytoplasm"/>
    <property type="evidence" value="ECO:0007669"/>
    <property type="project" value="UniProtKB-SubCell"/>
</dbReference>
<evidence type="ECO:0000256" key="1">
    <source>
        <dbReference type="ARBA" id="ARBA00004123"/>
    </source>
</evidence>
<feature type="compositionally biased region" description="Low complexity" evidence="6">
    <location>
        <begin position="102"/>
        <end position="118"/>
    </location>
</feature>
<feature type="region of interest" description="Disordered" evidence="6">
    <location>
        <begin position="432"/>
        <end position="459"/>
    </location>
</feature>
<keyword evidence="10" id="KW-1185">Reference proteome</keyword>
<dbReference type="PROSITE" id="PS51203">
    <property type="entry name" value="CS"/>
    <property type="match status" value="1"/>
</dbReference>
<keyword evidence="7" id="KW-0812">Transmembrane</keyword>
<feature type="region of interest" description="Disordered" evidence="6">
    <location>
        <begin position="864"/>
        <end position="896"/>
    </location>
</feature>
<feature type="transmembrane region" description="Helical" evidence="7">
    <location>
        <begin position="900"/>
        <end position="924"/>
    </location>
</feature>
<dbReference type="Pfam" id="PF04969">
    <property type="entry name" value="CS"/>
    <property type="match status" value="1"/>
</dbReference>
<name>A0A317XRX9_9BASI</name>
<evidence type="ECO:0000256" key="3">
    <source>
        <dbReference type="ARBA" id="ARBA00018915"/>
    </source>
</evidence>
<dbReference type="InterPro" id="IPR037895">
    <property type="entry name" value="NUDCD1"/>
</dbReference>
<proteinExistence type="predicted"/>
<dbReference type="GO" id="GO:0005634">
    <property type="term" value="C:nucleus"/>
    <property type="evidence" value="ECO:0007669"/>
    <property type="project" value="UniProtKB-SubCell"/>
</dbReference>
<dbReference type="PANTHER" id="PTHR21664:SF1">
    <property type="entry name" value="NUDC DOMAIN-CONTAINING PROTEIN 1"/>
    <property type="match status" value="1"/>
</dbReference>
<keyword evidence="7" id="KW-1133">Transmembrane helix</keyword>
<feature type="compositionally biased region" description="Basic and acidic residues" evidence="6">
    <location>
        <begin position="220"/>
        <end position="229"/>
    </location>
</feature>
<dbReference type="AlphaFoldDB" id="A0A317XRX9"/>
<keyword evidence="7" id="KW-0472">Membrane</keyword>
<sequence length="934" mass="99377">MTSSGPPRNPKPPTAASDANVLYGWTFHQSHDQATVLFLVPSTVSAKDVDVQIESDYIVAAVRGHPPVIKAKLYGRINTETSTWRIAERDKGRSSRRRSRSLTRSSSTAGSSQAAPSSVDRFRTNAARMPTSSPIDPSKDTPITATATSHSSLSASVTSLRSGSSYEVIPSSSTSQAHFSSANTNADWSSDSSEFGSSDSVAASLSQSAVLSEPGHVQSRRHEEREHILRRSRSSVDVTGAGNSGAETSLPSSSMRGPSPAAAPLAPKQGPPEVRLVTLHLDKVDSGIWPVLVVGPAPLHTESLPSRLRRIVSTNTATFAPSMSQSFILEQARRSREQKHGRRRRDMAQRQLNQALEEALSNFEGGDRMLATFRRELAGQRNTIEAGIGSESDDDLGPNASTLSINTIGSDESATVLGSRVTSLSGTSASLAHAQANATAPASQRWPDEDATTTDDDDEDAEIWKELENEARFNMDPTTLSLIGLQVSQRRPLSHTSGILRSLGTTTPSSIPEAFEHFARSWRAADICLATERLVHDFLPLLPVMSSLAMSPWTGLPTQLAEHANGLPATGQVISPALRECLASPTYASQRQRLVASLGGPKALGRLYVSYARLHLPSLAENRSPLAFPYGQLTSPFVSGRDSTLNRYGSIQHKTSVGKLGSTSSRTSSGTSSHGLASASGSPGVARSATAAPPSVSILSHGRSASGAPESPNCGGMFSEMASPYHSPPAEMPGGGEYPDFAFSTEQIGESQPGPLYFLLEACAMDDDISAQILESEWTEALQLALIDQHRRQSELEAIAQAEEIGSMAGDSDSGCLAFESDTDIRTGTSSIQSKRKHRSRASGRESSNAAKGIAGLFGFAWPSTSSQRGSSPTQTRRAYHDRRHHHPSSRRKLDDDTGILNFVSGAALLGVALAGSVAALGWWRRTGALNSSA</sequence>
<evidence type="ECO:0000256" key="7">
    <source>
        <dbReference type="SAM" id="Phobius"/>
    </source>
</evidence>
<feature type="region of interest" description="Disordered" evidence="6">
    <location>
        <begin position="86"/>
        <end position="270"/>
    </location>
</feature>
<keyword evidence="5" id="KW-0539">Nucleus</keyword>
<protein>
    <recommendedName>
        <fullName evidence="3">NudC domain-containing protein 1</fullName>
    </recommendedName>
</protein>
<keyword evidence="4" id="KW-0963">Cytoplasm</keyword>
<dbReference type="InterPro" id="IPR007052">
    <property type="entry name" value="CS_dom"/>
</dbReference>
<dbReference type="InParanoid" id="A0A317XRX9"/>
<dbReference type="SUPFAM" id="SSF49764">
    <property type="entry name" value="HSP20-like chaperones"/>
    <property type="match status" value="1"/>
</dbReference>
<feature type="domain" description="CS" evidence="8">
    <location>
        <begin position="20"/>
        <end position="120"/>
    </location>
</feature>
<feature type="compositionally biased region" description="Acidic residues" evidence="6">
    <location>
        <begin position="449"/>
        <end position="459"/>
    </location>
</feature>
<accession>A0A317XRX9</accession>
<dbReference type="STRING" id="1882483.A0A317XRX9"/>